<dbReference type="GO" id="GO:0005509">
    <property type="term" value="F:calcium ion binding"/>
    <property type="evidence" value="ECO:0007669"/>
    <property type="project" value="InterPro"/>
</dbReference>
<organism evidence="3">
    <name type="scientific">Hyalella azteca</name>
    <name type="common">Amphipod</name>
    <dbReference type="NCBI Taxonomy" id="294128"/>
    <lineage>
        <taxon>Eukaryota</taxon>
        <taxon>Metazoa</taxon>
        <taxon>Ecdysozoa</taxon>
        <taxon>Arthropoda</taxon>
        <taxon>Crustacea</taxon>
        <taxon>Multicrustacea</taxon>
        <taxon>Malacostraca</taxon>
        <taxon>Eumalacostraca</taxon>
        <taxon>Peracarida</taxon>
        <taxon>Amphipoda</taxon>
        <taxon>Senticaudata</taxon>
        <taxon>Talitrida</taxon>
        <taxon>Talitroidea</taxon>
        <taxon>Hyalellidae</taxon>
        <taxon>Hyalella</taxon>
    </lineage>
</organism>
<reference evidence="3" key="1">
    <citation type="submission" date="2014-08" db="EMBL/GenBank/DDBJ databases">
        <authorList>
            <person name="Murali S."/>
            <person name="Richards S."/>
            <person name="Bandaranaike D."/>
            <person name="Bellair M."/>
            <person name="Blankenburg K."/>
            <person name="Chao H."/>
            <person name="Dinh H."/>
            <person name="Doddapaneni H."/>
            <person name="Dugan-Rocha S."/>
            <person name="Elkadiri S."/>
            <person name="Gnanaolivu R."/>
            <person name="Hughes D."/>
            <person name="Lee S."/>
            <person name="Li M."/>
            <person name="Ming W."/>
            <person name="Munidasa M."/>
            <person name="Muniz J."/>
            <person name="Nguyen L."/>
            <person name="Osuji N."/>
            <person name="Pu L.-L."/>
            <person name="Puazo M."/>
            <person name="Skinner E."/>
            <person name="Qu C."/>
            <person name="Quiroz J."/>
            <person name="Raj R."/>
            <person name="Weissenberger G."/>
            <person name="Xin Y."/>
            <person name="Zou X."/>
            <person name="Han Y."/>
            <person name="Worley K."/>
            <person name="Muzny D."/>
            <person name="Gibbs R."/>
        </authorList>
    </citation>
    <scope>NUCLEOTIDE SEQUENCE</scope>
    <source>
        <strain evidence="3">HAZT.00-mixed</strain>
        <tissue evidence="3">Whole organism</tissue>
    </source>
</reference>
<accession>A0A6A0H395</accession>
<dbReference type="InterPro" id="IPR002048">
    <property type="entry name" value="EF_hand_dom"/>
</dbReference>
<dbReference type="GO" id="GO:0016460">
    <property type="term" value="C:myosin II complex"/>
    <property type="evidence" value="ECO:0007669"/>
    <property type="project" value="TreeGrafter"/>
</dbReference>
<sequence length="118" mass="13200">MNLICYADSELRKLVSGVSTCADGTIEFNEFLQMMSKKLKNMGDENELKEAFKVFDKKNSGYLTSTELRHVMTSLGERLSESEVDAMIKEASPSGDGKVNYDGQIDFILSILLIITYV</sequence>
<feature type="domain" description="EF-hand" evidence="2">
    <location>
        <begin position="6"/>
        <end position="41"/>
    </location>
</feature>
<reference evidence="3" key="3">
    <citation type="submission" date="2019-06" db="EMBL/GenBank/DDBJ databases">
        <authorList>
            <person name="Poynton C."/>
            <person name="Hasenbein S."/>
            <person name="Benoit J.B."/>
            <person name="Sepulveda M.S."/>
            <person name="Poelchau M.F."/>
            <person name="Murali S.C."/>
            <person name="Chen S."/>
            <person name="Glastad K.M."/>
            <person name="Werren J.H."/>
            <person name="Vineis J.H."/>
            <person name="Bowen J.L."/>
            <person name="Friedrich M."/>
            <person name="Jones J."/>
            <person name="Robertson H.M."/>
            <person name="Feyereisen R."/>
            <person name="Mechler-Hickson A."/>
            <person name="Mathers N."/>
            <person name="Lee C.E."/>
            <person name="Colbourne J.K."/>
            <person name="Biales A."/>
            <person name="Johnston J.S."/>
            <person name="Wellborn G.A."/>
            <person name="Rosendale A.J."/>
            <person name="Cridge A.G."/>
            <person name="Munoz-Torres M.C."/>
            <person name="Bain P.A."/>
            <person name="Manny A.R."/>
            <person name="Major K.M."/>
            <person name="Lambert F.N."/>
            <person name="Vulpe C.D."/>
            <person name="Tuck P."/>
            <person name="Blalock B.J."/>
            <person name="Lin Y.-Y."/>
            <person name="Smith M.E."/>
            <person name="Ochoa-Acuna H."/>
            <person name="Chen M.-J.M."/>
            <person name="Childers C.P."/>
            <person name="Qu J."/>
            <person name="Dugan S."/>
            <person name="Lee S.L."/>
            <person name="Chao H."/>
            <person name="Dinh H."/>
            <person name="Han Y."/>
            <person name="Doddapaneni H."/>
            <person name="Worley K.C."/>
            <person name="Muzny D.M."/>
            <person name="Gibbs R.A."/>
            <person name="Richards S."/>
        </authorList>
    </citation>
    <scope>NUCLEOTIDE SEQUENCE</scope>
    <source>
        <strain evidence="3">HAZT.00-mixed</strain>
        <tissue evidence="3">Whole organism</tissue>
    </source>
</reference>
<dbReference type="FunFam" id="1.10.238.10:FF:000001">
    <property type="entry name" value="Calmodulin 1"/>
    <property type="match status" value="1"/>
</dbReference>
<dbReference type="Proteomes" id="UP000711488">
    <property type="component" value="Unassembled WGS sequence"/>
</dbReference>
<dbReference type="InterPro" id="IPR011992">
    <property type="entry name" value="EF-hand-dom_pair"/>
</dbReference>
<dbReference type="InterPro" id="IPR050230">
    <property type="entry name" value="CALM/Myosin/TropC-like"/>
</dbReference>
<name>A0A6A0H395_HYAAZ</name>
<comment type="caution">
    <text evidence="3">The sequence shown here is derived from an EMBL/GenBank/DDBJ whole genome shotgun (WGS) entry which is preliminary data.</text>
</comment>
<dbReference type="SUPFAM" id="SSF47473">
    <property type="entry name" value="EF-hand"/>
    <property type="match status" value="1"/>
</dbReference>
<dbReference type="PROSITE" id="PS50222">
    <property type="entry name" value="EF_HAND_2"/>
    <property type="match status" value="2"/>
</dbReference>
<evidence type="ECO:0000259" key="2">
    <source>
        <dbReference type="PROSITE" id="PS50222"/>
    </source>
</evidence>
<feature type="domain" description="EF-hand" evidence="2">
    <location>
        <begin position="43"/>
        <end position="78"/>
    </location>
</feature>
<evidence type="ECO:0000256" key="1">
    <source>
        <dbReference type="ARBA" id="ARBA00022737"/>
    </source>
</evidence>
<proteinExistence type="predicted"/>
<dbReference type="SMART" id="SM00054">
    <property type="entry name" value="EFh"/>
    <property type="match status" value="3"/>
</dbReference>
<dbReference type="Pfam" id="PF13499">
    <property type="entry name" value="EF-hand_7"/>
    <property type="match status" value="1"/>
</dbReference>
<dbReference type="AlphaFoldDB" id="A0A6A0H395"/>
<gene>
    <name evidence="3" type="ORF">HAZT_HAZT010147</name>
</gene>
<dbReference type="EMBL" id="JQDR03009153">
    <property type="protein sequence ID" value="KAA0196073.1"/>
    <property type="molecule type" value="Genomic_DNA"/>
</dbReference>
<dbReference type="PANTHER" id="PTHR23048:SF0">
    <property type="entry name" value="CALMODULIN LIKE 3"/>
    <property type="match status" value="1"/>
</dbReference>
<dbReference type="CDD" id="cd00051">
    <property type="entry name" value="EFh"/>
    <property type="match status" value="1"/>
</dbReference>
<evidence type="ECO:0000313" key="3">
    <source>
        <dbReference type="EMBL" id="KAA0196073.1"/>
    </source>
</evidence>
<dbReference type="Gene3D" id="1.10.238.10">
    <property type="entry name" value="EF-hand"/>
    <property type="match status" value="1"/>
</dbReference>
<keyword evidence="1" id="KW-0677">Repeat</keyword>
<reference evidence="3" key="2">
    <citation type="journal article" date="2018" name="Environ. Sci. Technol.">
        <title>The Toxicogenome of Hyalella azteca: A Model for Sediment Ecotoxicology and Evolutionary Toxicology.</title>
        <authorList>
            <person name="Poynton H.C."/>
            <person name="Hasenbein S."/>
            <person name="Benoit J.B."/>
            <person name="Sepulveda M.S."/>
            <person name="Poelchau M.F."/>
            <person name="Hughes D.S.T."/>
            <person name="Murali S.C."/>
            <person name="Chen S."/>
            <person name="Glastad K.M."/>
            <person name="Goodisman M.A.D."/>
            <person name="Werren J.H."/>
            <person name="Vineis J.H."/>
            <person name="Bowen J.L."/>
            <person name="Friedrich M."/>
            <person name="Jones J."/>
            <person name="Robertson H.M."/>
            <person name="Feyereisen R."/>
            <person name="Mechler-Hickson A."/>
            <person name="Mathers N."/>
            <person name="Lee C.E."/>
            <person name="Colbourne J.K."/>
            <person name="Biales A."/>
            <person name="Johnston J.S."/>
            <person name="Wellborn G.A."/>
            <person name="Rosendale A.J."/>
            <person name="Cridge A.G."/>
            <person name="Munoz-Torres M.C."/>
            <person name="Bain P.A."/>
            <person name="Manny A.R."/>
            <person name="Major K.M."/>
            <person name="Lambert F.N."/>
            <person name="Vulpe C.D."/>
            <person name="Tuck P."/>
            <person name="Blalock B.J."/>
            <person name="Lin Y.Y."/>
            <person name="Smith M.E."/>
            <person name="Ochoa-Acuna H."/>
            <person name="Chen M.M."/>
            <person name="Childers C.P."/>
            <person name="Qu J."/>
            <person name="Dugan S."/>
            <person name="Lee S.L."/>
            <person name="Chao H."/>
            <person name="Dinh H."/>
            <person name="Han Y."/>
            <person name="Doddapaneni H."/>
            <person name="Worley K.C."/>
            <person name="Muzny D.M."/>
            <person name="Gibbs R.A."/>
            <person name="Richards S."/>
        </authorList>
    </citation>
    <scope>NUCLEOTIDE SEQUENCE</scope>
    <source>
        <strain evidence="3">HAZT.00-mixed</strain>
        <tissue evidence="3">Whole organism</tissue>
    </source>
</reference>
<dbReference type="PANTHER" id="PTHR23048">
    <property type="entry name" value="MYOSIN LIGHT CHAIN 1, 3"/>
    <property type="match status" value="1"/>
</dbReference>
<protein>
    <recommendedName>
        <fullName evidence="2">EF-hand domain-containing protein</fullName>
    </recommendedName>
</protein>